<evidence type="ECO:0000313" key="2">
    <source>
        <dbReference type="Ensembl" id="ENSMMUP00000076112.1"/>
    </source>
</evidence>
<dbReference type="PANTHER" id="PTHR12138:SF75">
    <property type="entry name" value="SECRETED PROTEIN"/>
    <property type="match status" value="1"/>
</dbReference>
<keyword evidence="1" id="KW-1133">Transmembrane helix</keyword>
<proteinExistence type="predicted"/>
<protein>
    <submittedName>
        <fullName evidence="2">Uncharacterized protein</fullName>
    </submittedName>
</protein>
<dbReference type="GeneTree" id="ENSGT00940000163505"/>
<reference evidence="2" key="3">
    <citation type="submission" date="2025-08" db="UniProtKB">
        <authorList>
            <consortium name="Ensembl"/>
        </authorList>
    </citation>
    <scope>IDENTIFICATION</scope>
    <source>
        <strain evidence="2">17573</strain>
    </source>
</reference>
<reference evidence="3" key="1">
    <citation type="journal article" date="2007" name="Science">
        <title>Evolutionary and biomedical insights from the rhesus macaque genome.</title>
        <authorList>
            <person name="Gibbs R.A."/>
            <person name="Rogers J."/>
            <person name="Katze M.G."/>
            <person name="Bumgarner R."/>
            <person name="Weinstock G.M."/>
            <person name="Mardis E.R."/>
            <person name="Remington K.A."/>
            <person name="Strausberg R.L."/>
            <person name="Venter J.C."/>
            <person name="Wilson R.K."/>
            <person name="Batzer M.A."/>
            <person name="Bustamante C.D."/>
            <person name="Eichler E.E."/>
            <person name="Hahn M.W."/>
            <person name="Hardison R.C."/>
            <person name="Makova K.D."/>
            <person name="Miller W."/>
            <person name="Milosavljevic A."/>
            <person name="Palermo R.E."/>
            <person name="Siepel A."/>
            <person name="Sikela J.M."/>
            <person name="Attaway T."/>
            <person name="Bell S."/>
            <person name="Bernard K.E."/>
            <person name="Buhay C.J."/>
            <person name="Chandrabose M.N."/>
            <person name="Dao M."/>
            <person name="Davis C."/>
            <person name="Delehaunty K.D."/>
            <person name="Ding Y."/>
            <person name="Dinh H.H."/>
            <person name="Dugan-Rocha S."/>
            <person name="Fulton L.A."/>
            <person name="Gabisi R.A."/>
            <person name="Garner T.T."/>
            <person name="Godfrey J."/>
            <person name="Hawes A.C."/>
            <person name="Hernandez J."/>
            <person name="Hines S."/>
            <person name="Holder M."/>
            <person name="Hume J."/>
            <person name="Jhangiani S.N."/>
            <person name="Joshi V."/>
            <person name="Khan Z.M."/>
            <person name="Kirkness E.F."/>
            <person name="Cree A."/>
            <person name="Fowler R.G."/>
            <person name="Lee S."/>
            <person name="Lewis L.R."/>
            <person name="Li Z."/>
            <person name="Liu Y.-S."/>
            <person name="Moore S.M."/>
            <person name="Muzny D."/>
            <person name="Nazareth L.V."/>
            <person name="Ngo D.N."/>
            <person name="Okwuonu G.O."/>
            <person name="Pai G."/>
            <person name="Parker D."/>
            <person name="Paul H.A."/>
            <person name="Pfannkoch C."/>
            <person name="Pohl C.S."/>
            <person name="Rogers Y.-H.C."/>
            <person name="Ruiz S.J."/>
            <person name="Sabo A."/>
            <person name="Santibanez J."/>
            <person name="Schneider B.W."/>
            <person name="Smith S.M."/>
            <person name="Sodergren E."/>
            <person name="Svatek A.F."/>
            <person name="Utterback T.R."/>
            <person name="Vattathil S."/>
            <person name="Warren W."/>
            <person name="White C.S."/>
            <person name="Chinwalla A.T."/>
            <person name="Feng Y."/>
            <person name="Halpern A.L."/>
            <person name="Hillier L.W."/>
            <person name="Huang X."/>
            <person name="Minx P."/>
            <person name="Nelson J.O."/>
            <person name="Pepin K.H."/>
            <person name="Qin X."/>
            <person name="Sutton G.G."/>
            <person name="Venter E."/>
            <person name="Walenz B.P."/>
            <person name="Wallis J.W."/>
            <person name="Worley K.C."/>
            <person name="Yang S.-P."/>
            <person name="Jones S.M."/>
            <person name="Marra M.A."/>
            <person name="Rocchi M."/>
            <person name="Schein J.E."/>
            <person name="Baertsch R."/>
            <person name="Clarke L."/>
            <person name="Csuros M."/>
            <person name="Glasscock J."/>
            <person name="Harris R.A."/>
            <person name="Havlak P."/>
            <person name="Jackson A.R."/>
            <person name="Jiang H."/>
            <person name="Liu Y."/>
            <person name="Messina D.N."/>
            <person name="Shen Y."/>
            <person name="Song H.X.-Z."/>
            <person name="Wylie T."/>
            <person name="Zhang L."/>
            <person name="Birney E."/>
            <person name="Han K."/>
            <person name="Konkel M.K."/>
            <person name="Lee J."/>
            <person name="Smit A.F.A."/>
            <person name="Ullmer B."/>
            <person name="Wang H."/>
            <person name="Xing J."/>
            <person name="Burhans R."/>
            <person name="Cheng Z."/>
            <person name="Karro J.E."/>
            <person name="Ma J."/>
            <person name="Raney B."/>
            <person name="She X."/>
            <person name="Cox M.J."/>
            <person name="Demuth J.P."/>
            <person name="Dumas L.J."/>
            <person name="Han S.-G."/>
            <person name="Hopkins J."/>
            <person name="Karimpour-Fard A."/>
            <person name="Kim Y.H."/>
            <person name="Pollack J.R."/>
            <person name="Vinar T."/>
            <person name="Addo-Quaye C."/>
            <person name="Degenhardt J."/>
            <person name="Denby A."/>
            <person name="Hubisz M.J."/>
            <person name="Indap A."/>
            <person name="Kosiol C."/>
            <person name="Lahn B.T."/>
            <person name="Lawson H.A."/>
            <person name="Marklein A."/>
            <person name="Nielsen R."/>
            <person name="Vallender E.J."/>
            <person name="Clark A.G."/>
            <person name="Ferguson B."/>
            <person name="Hernandez R.D."/>
            <person name="Hirani K."/>
            <person name="Kehrer-Sawatzki H."/>
            <person name="Kolb J."/>
            <person name="Patil S."/>
            <person name="Pu L.-L."/>
            <person name="Ren Y."/>
            <person name="Smith D.G."/>
            <person name="Wheeler D.A."/>
            <person name="Schenck I."/>
            <person name="Ball E.V."/>
            <person name="Chen R."/>
            <person name="Cooper D.N."/>
            <person name="Giardine B."/>
            <person name="Hsu F."/>
            <person name="Kent W.J."/>
            <person name="Lesk A."/>
            <person name="Nelson D.L."/>
            <person name="O'brien W.E."/>
            <person name="Pruefer K."/>
            <person name="Stenson P.D."/>
            <person name="Wallace J.C."/>
            <person name="Ke H."/>
            <person name="Liu X.-M."/>
            <person name="Wang P."/>
            <person name="Xiang A.P."/>
            <person name="Yang F."/>
            <person name="Barber G.P."/>
            <person name="Haussler D."/>
            <person name="Karolchik D."/>
            <person name="Kern A.D."/>
            <person name="Kuhn R.M."/>
            <person name="Smith K.E."/>
            <person name="Zwieg A.S."/>
        </authorList>
    </citation>
    <scope>NUCLEOTIDE SEQUENCE [LARGE SCALE GENOMIC DNA]</scope>
    <source>
        <strain evidence="3">17573</strain>
    </source>
</reference>
<dbReference type="Bgee" id="ENSMMUG00000050376">
    <property type="expression patterns" value="Expressed in spermatid and 4 other cell types or tissues"/>
</dbReference>
<keyword evidence="3" id="KW-1185">Reference proteome</keyword>
<name>A0A5F8AE12_MACMU</name>
<accession>A0A5F8AE12</accession>
<feature type="transmembrane region" description="Helical" evidence="1">
    <location>
        <begin position="29"/>
        <end position="51"/>
    </location>
</feature>
<evidence type="ECO:0000313" key="3">
    <source>
        <dbReference type="Proteomes" id="UP000006718"/>
    </source>
</evidence>
<dbReference type="Ensembl" id="ENSMMUT00000100745.1">
    <property type="protein sequence ID" value="ENSMMUP00000076112.1"/>
    <property type="gene ID" value="ENSMMUG00000050376.1"/>
</dbReference>
<dbReference type="PANTHER" id="PTHR12138">
    <property type="entry name" value="PRIMATE-EXPANDED PROTEIN FAMILY"/>
    <property type="match status" value="1"/>
</dbReference>
<dbReference type="STRING" id="9544.ENSMMUP00000076112"/>
<keyword evidence="1" id="KW-0812">Transmembrane</keyword>
<organism evidence="2 3">
    <name type="scientific">Macaca mulatta</name>
    <name type="common">Rhesus macaque</name>
    <dbReference type="NCBI Taxonomy" id="9544"/>
    <lineage>
        <taxon>Eukaryota</taxon>
        <taxon>Metazoa</taxon>
        <taxon>Chordata</taxon>
        <taxon>Craniata</taxon>
        <taxon>Vertebrata</taxon>
        <taxon>Euteleostomi</taxon>
        <taxon>Mammalia</taxon>
        <taxon>Eutheria</taxon>
        <taxon>Euarchontoglires</taxon>
        <taxon>Primates</taxon>
        <taxon>Haplorrhini</taxon>
        <taxon>Catarrhini</taxon>
        <taxon>Cercopithecidae</taxon>
        <taxon>Cercopithecinae</taxon>
        <taxon>Macaca</taxon>
    </lineage>
</organism>
<reference evidence="2" key="4">
    <citation type="submission" date="2025-09" db="UniProtKB">
        <authorList>
            <consortium name="Ensembl"/>
        </authorList>
    </citation>
    <scope>IDENTIFICATION</scope>
    <source>
        <strain evidence="2">17573</strain>
    </source>
</reference>
<dbReference type="VEuPathDB" id="HostDB:ENSMMUG00000050376"/>
<dbReference type="InParanoid" id="A0A5F8AE12"/>
<sequence length="145" mass="16588">MMLYPTFYCYHSKDCGENGEDDDDDQDDFVVAICFLSILFTLFRMVARWLLVGKPVLISFKNVYSPMSKTSQMMCNSNQRRERVINLWKILRRSLALSPRLECSGRISAHCKLRLPGSRHSPGSASRVAGTTGARHLTRLVFCMF</sequence>
<dbReference type="AlphaFoldDB" id="A0A5F8AE12"/>
<dbReference type="Proteomes" id="UP000006718">
    <property type="component" value="Chromosome 4"/>
</dbReference>
<keyword evidence="1" id="KW-0472">Membrane</keyword>
<reference evidence="2" key="2">
    <citation type="submission" date="2019-01" db="EMBL/GenBank/DDBJ databases">
        <authorList>
            <person name="Graves T."/>
            <person name="Eichler E.E."/>
            <person name="Wilson R.K."/>
        </authorList>
    </citation>
    <scope>NUCLEOTIDE SEQUENCE [LARGE SCALE GENOMIC DNA]</scope>
    <source>
        <strain evidence="2">17573</strain>
    </source>
</reference>
<evidence type="ECO:0000256" key="1">
    <source>
        <dbReference type="SAM" id="Phobius"/>
    </source>
</evidence>